<keyword evidence="3" id="KW-1185">Reference proteome</keyword>
<accession>A0A371CGL8</accession>
<feature type="non-terminal residue" evidence="2">
    <location>
        <position position="311"/>
    </location>
</feature>
<dbReference type="Proteomes" id="UP000256964">
    <property type="component" value="Unassembled WGS sequence"/>
</dbReference>
<dbReference type="EMBL" id="KZ857888">
    <property type="protein sequence ID" value="RDX39428.1"/>
    <property type="molecule type" value="Genomic_DNA"/>
</dbReference>
<name>A0A371CGL8_9APHY</name>
<dbReference type="PANTHER" id="PTHR31912">
    <property type="entry name" value="IP13529P"/>
    <property type="match status" value="1"/>
</dbReference>
<sequence length="311" mass="34928">MDAHAVLRLTARSDTCGKIRPPTPNPDRQLAGGDDLVTIYVPIFCDDVSGARSKQYQKHINVYYQNWSLPSRLHQGTNAVHFLSTSQVAGSSEQLAPILEAVKKTRKQPIRSYNAATHRFCRFRLLVPFLPADNPQQSEESSHAGKNCKCRRCKKGGPPEQRESDDGYHRLYRANLRTVAETRGVVQEQLRLASRGVVKKITDLQTATGIKDKIATYWIEGLVKHARQQKKEHPGLALDDISARSLAWLATQTSSPMNPLLDVPHLDPHRDTPVELLHTWLLGVVKYVWHDLHSSWSGDAPGELFAIRLQA</sequence>
<proteinExistence type="predicted"/>
<dbReference type="OrthoDB" id="2506088at2759"/>
<reference evidence="2 3" key="1">
    <citation type="journal article" date="2018" name="Biotechnol. Biofuels">
        <title>Integrative visual omics of the white-rot fungus Polyporus brumalis exposes the biotechnological potential of its oxidative enzymes for delignifying raw plant biomass.</title>
        <authorList>
            <person name="Miyauchi S."/>
            <person name="Rancon A."/>
            <person name="Drula E."/>
            <person name="Hage H."/>
            <person name="Chaduli D."/>
            <person name="Favel A."/>
            <person name="Grisel S."/>
            <person name="Henrissat B."/>
            <person name="Herpoel-Gimbert I."/>
            <person name="Ruiz-Duenas F.J."/>
            <person name="Chevret D."/>
            <person name="Hainaut M."/>
            <person name="Lin J."/>
            <person name="Wang M."/>
            <person name="Pangilinan J."/>
            <person name="Lipzen A."/>
            <person name="Lesage-Meessen L."/>
            <person name="Navarro D."/>
            <person name="Riley R."/>
            <person name="Grigoriev I.V."/>
            <person name="Zhou S."/>
            <person name="Raouche S."/>
            <person name="Rosso M.N."/>
        </authorList>
    </citation>
    <scope>NUCLEOTIDE SEQUENCE [LARGE SCALE GENOMIC DNA]</scope>
    <source>
        <strain evidence="2 3">BRFM 1820</strain>
    </source>
</reference>
<dbReference type="PANTHER" id="PTHR31912:SF34">
    <property type="entry name" value="NOTOCHORD-RELATED PROTEIN"/>
    <property type="match status" value="1"/>
</dbReference>
<evidence type="ECO:0000256" key="1">
    <source>
        <dbReference type="SAM" id="MobiDB-lite"/>
    </source>
</evidence>
<feature type="region of interest" description="Disordered" evidence="1">
    <location>
        <begin position="134"/>
        <end position="167"/>
    </location>
</feature>
<gene>
    <name evidence="2" type="ORF">OH76DRAFT_1367532</name>
</gene>
<feature type="compositionally biased region" description="Basic residues" evidence="1">
    <location>
        <begin position="146"/>
        <end position="155"/>
    </location>
</feature>
<dbReference type="AlphaFoldDB" id="A0A371CGL8"/>
<evidence type="ECO:0000313" key="3">
    <source>
        <dbReference type="Proteomes" id="UP000256964"/>
    </source>
</evidence>
<dbReference type="STRING" id="139420.A0A371CGL8"/>
<evidence type="ECO:0000313" key="2">
    <source>
        <dbReference type="EMBL" id="RDX39428.1"/>
    </source>
</evidence>
<organism evidence="2 3">
    <name type="scientific">Lentinus brumalis</name>
    <dbReference type="NCBI Taxonomy" id="2498619"/>
    <lineage>
        <taxon>Eukaryota</taxon>
        <taxon>Fungi</taxon>
        <taxon>Dikarya</taxon>
        <taxon>Basidiomycota</taxon>
        <taxon>Agaricomycotina</taxon>
        <taxon>Agaricomycetes</taxon>
        <taxon>Polyporales</taxon>
        <taxon>Polyporaceae</taxon>
        <taxon>Lentinus</taxon>
    </lineage>
</organism>
<protein>
    <submittedName>
        <fullName evidence="2">Uncharacterized protein</fullName>
    </submittedName>
</protein>